<evidence type="ECO:0000256" key="7">
    <source>
        <dbReference type="ARBA" id="ARBA00023040"/>
    </source>
</evidence>
<keyword evidence="7" id="KW-0297">G-protein coupled receptor</keyword>
<dbReference type="SUPFAM" id="SSF63877">
    <property type="entry name" value="Methuselah ectodomain"/>
    <property type="match status" value="1"/>
</dbReference>
<evidence type="ECO:0000256" key="12">
    <source>
        <dbReference type="ARBA" id="ARBA00023224"/>
    </source>
</evidence>
<dbReference type="PROSITE" id="PS50261">
    <property type="entry name" value="G_PROTEIN_RECEP_F2_4"/>
    <property type="match status" value="1"/>
</dbReference>
<dbReference type="GO" id="GO:0005886">
    <property type="term" value="C:plasma membrane"/>
    <property type="evidence" value="ECO:0007669"/>
    <property type="project" value="UniProtKB-SubCell"/>
</dbReference>
<dbReference type="Gene3D" id="2.30.160.11">
    <property type="match status" value="1"/>
</dbReference>
<dbReference type="Pfam" id="PF06652">
    <property type="entry name" value="Methuselah_N"/>
    <property type="match status" value="1"/>
</dbReference>
<dbReference type="AlphaFoldDB" id="A0A0A1X1S0"/>
<keyword evidence="8 13" id="KW-0472">Membrane</keyword>
<reference evidence="15" key="2">
    <citation type="journal article" date="2015" name="Gigascience">
        <title>Reconstructing a comprehensive transcriptome assembly of a white-pupal translocated strain of the pest fruit fly Bactrocera cucurbitae.</title>
        <authorList>
            <person name="Sim S.B."/>
            <person name="Calla B."/>
            <person name="Hall B."/>
            <person name="DeRego T."/>
            <person name="Geib S.M."/>
        </authorList>
    </citation>
    <scope>NUCLEOTIDE SEQUENCE</scope>
</reference>
<evidence type="ECO:0000256" key="4">
    <source>
        <dbReference type="ARBA" id="ARBA00022692"/>
    </source>
</evidence>
<feature type="transmembrane region" description="Helical" evidence="13">
    <location>
        <begin position="279"/>
        <end position="298"/>
    </location>
</feature>
<feature type="transmembrane region" description="Helical" evidence="13">
    <location>
        <begin position="400"/>
        <end position="421"/>
    </location>
</feature>
<dbReference type="InterPro" id="IPR036272">
    <property type="entry name" value="Methuselah_N_sf"/>
</dbReference>
<feature type="transmembrane region" description="Helical" evidence="13">
    <location>
        <begin position="310"/>
        <end position="334"/>
    </location>
</feature>
<feature type="transmembrane region" description="Helical" evidence="13">
    <location>
        <begin position="355"/>
        <end position="373"/>
    </location>
</feature>
<evidence type="ECO:0000256" key="3">
    <source>
        <dbReference type="ARBA" id="ARBA00022475"/>
    </source>
</evidence>
<evidence type="ECO:0000256" key="6">
    <source>
        <dbReference type="ARBA" id="ARBA00022989"/>
    </source>
</evidence>
<dbReference type="CDD" id="cd15039">
    <property type="entry name" value="7tmB3_Methuselah-like"/>
    <property type="match status" value="1"/>
</dbReference>
<dbReference type="InterPro" id="IPR000832">
    <property type="entry name" value="GPCR_2_secretin-like"/>
</dbReference>
<dbReference type="PANTHER" id="PTHR47154">
    <property type="entry name" value="G-PROTEIN COUPLED RECEPTOR MTH-RELATED"/>
    <property type="match status" value="1"/>
</dbReference>
<accession>A0A0A1X1S0</accession>
<dbReference type="InterPro" id="IPR017981">
    <property type="entry name" value="GPCR_2-like_7TM"/>
</dbReference>
<name>A0A0A1X1S0_ZEUCU</name>
<dbReference type="GO" id="GO:0007166">
    <property type="term" value="P:cell surface receptor signaling pathway"/>
    <property type="evidence" value="ECO:0007669"/>
    <property type="project" value="InterPro"/>
</dbReference>
<dbReference type="PANTHER" id="PTHR47154:SF2">
    <property type="entry name" value="G-PROTEIN COUPLED RECEPTOR MTH-RELATED"/>
    <property type="match status" value="1"/>
</dbReference>
<dbReference type="Pfam" id="PF00002">
    <property type="entry name" value="7tm_2"/>
    <property type="match status" value="1"/>
</dbReference>
<dbReference type="GO" id="GO:0008528">
    <property type="term" value="F:G protein-coupled peptide receptor activity"/>
    <property type="evidence" value="ECO:0007669"/>
    <property type="project" value="TreeGrafter"/>
</dbReference>
<dbReference type="Gene3D" id="1.20.1070.10">
    <property type="entry name" value="Rhodopsin 7-helix transmembrane proteins"/>
    <property type="match status" value="1"/>
</dbReference>
<comment type="similarity">
    <text evidence="2">Belongs to the G-protein coupled receptor 2 family. Mth subfamily.</text>
</comment>
<evidence type="ECO:0000256" key="10">
    <source>
        <dbReference type="ARBA" id="ARBA00023170"/>
    </source>
</evidence>
<keyword evidence="12" id="KW-0807">Transducer</keyword>
<dbReference type="InterPro" id="IPR023311">
    <property type="entry name" value="Methusela_ecto_dom_2"/>
</dbReference>
<dbReference type="EMBL" id="GBXI01009225">
    <property type="protein sequence ID" value="JAD05067.1"/>
    <property type="molecule type" value="Transcribed_RNA"/>
</dbReference>
<feature type="domain" description="G-protein coupled receptors family 2 profile 2" evidence="14">
    <location>
        <begin position="243"/>
        <end position="462"/>
    </location>
</feature>
<keyword evidence="3" id="KW-1003">Cell membrane</keyword>
<keyword evidence="6 13" id="KW-1133">Transmembrane helix</keyword>
<keyword evidence="10 15" id="KW-0675">Receptor</keyword>
<keyword evidence="5" id="KW-0732">Signal</keyword>
<evidence type="ECO:0000259" key="14">
    <source>
        <dbReference type="PROSITE" id="PS50261"/>
    </source>
</evidence>
<evidence type="ECO:0000313" key="15">
    <source>
        <dbReference type="EMBL" id="JAD05067.1"/>
    </source>
</evidence>
<evidence type="ECO:0000256" key="11">
    <source>
        <dbReference type="ARBA" id="ARBA00023180"/>
    </source>
</evidence>
<evidence type="ECO:0000256" key="2">
    <source>
        <dbReference type="ARBA" id="ARBA00008979"/>
    </source>
</evidence>
<keyword evidence="9" id="KW-1015">Disulfide bond</keyword>
<dbReference type="InterPro" id="IPR010596">
    <property type="entry name" value="Methuselah_N_dom"/>
</dbReference>
<keyword evidence="4 13" id="KW-0812">Transmembrane</keyword>
<sequence length="462" mass="53606">MIGSVKNMNRTVFYKMNIKATRNKSVLKIMGAFPTISRCALYILVTLATLHLTLAEITNCTFADTVNITDSQLLVNGSYNFEGLSVPPHLTGYYEYIELFGGTHEFVAKHLRGCVCQLKRCVKFCCHPRANMYRLTKNSRAQFDEQLNEELTYSPYLNITLHNSSRPQMHVVDEFVVQQGIPCDPGYMLMPHEWELFENGSVLRVTDQLLISRRDYCLDAYRIRDRFVLNPMNCDDRLKKSPNIMLNTIIMLISLPFLYATILIFWLIPELRNLHTKCLISYLLSLAIGNTLIITINLRKSDYVKAVCAAMGFIAYYFLSAVFFWLNVICFDMWQIFHGTKANLTQCKWINYYSLYGWGMPSVMTAITVILQYSDIPDELKSGIGVTHCWLKSNDWSAMLYFYGPCFLLIAINIVIFYVTVKRIYYIRKELDMLTQERDGLSRLRSQQNKYVLYFLLSSEFS</sequence>
<dbReference type="Gene3D" id="2.170.180.11">
    <property type="entry name" value="Methuselah ectodomain, domain 2"/>
    <property type="match status" value="1"/>
</dbReference>
<reference evidence="15" key="1">
    <citation type="submission" date="2014-11" db="EMBL/GenBank/DDBJ databases">
        <authorList>
            <person name="Geib S."/>
        </authorList>
    </citation>
    <scope>NUCLEOTIDE SEQUENCE</scope>
</reference>
<evidence type="ECO:0000256" key="13">
    <source>
        <dbReference type="SAM" id="Phobius"/>
    </source>
</evidence>
<proteinExistence type="inferred from homology"/>
<evidence type="ECO:0000256" key="8">
    <source>
        <dbReference type="ARBA" id="ARBA00023136"/>
    </source>
</evidence>
<protein>
    <submittedName>
        <fullName evidence="15">G-protein coupled receptor Mth2</fullName>
    </submittedName>
</protein>
<organism evidence="15">
    <name type="scientific">Zeugodacus cucurbitae</name>
    <name type="common">Melon fruit fly</name>
    <name type="synonym">Bactrocera cucurbitae</name>
    <dbReference type="NCBI Taxonomy" id="28588"/>
    <lineage>
        <taxon>Eukaryota</taxon>
        <taxon>Metazoa</taxon>
        <taxon>Ecdysozoa</taxon>
        <taxon>Arthropoda</taxon>
        <taxon>Hexapoda</taxon>
        <taxon>Insecta</taxon>
        <taxon>Pterygota</taxon>
        <taxon>Neoptera</taxon>
        <taxon>Endopterygota</taxon>
        <taxon>Diptera</taxon>
        <taxon>Brachycera</taxon>
        <taxon>Muscomorpha</taxon>
        <taxon>Tephritoidea</taxon>
        <taxon>Tephritidae</taxon>
        <taxon>Zeugodacus</taxon>
        <taxon>Zeugodacus</taxon>
    </lineage>
</organism>
<gene>
    <name evidence="15" type="primary">mth2_1</name>
    <name evidence="15" type="ORF">g.13753</name>
</gene>
<dbReference type="InterPro" id="IPR051384">
    <property type="entry name" value="Mth_GPCR"/>
</dbReference>
<evidence type="ECO:0000256" key="1">
    <source>
        <dbReference type="ARBA" id="ARBA00004651"/>
    </source>
</evidence>
<evidence type="ECO:0000256" key="9">
    <source>
        <dbReference type="ARBA" id="ARBA00023157"/>
    </source>
</evidence>
<keyword evidence="11" id="KW-0325">Glycoprotein</keyword>
<dbReference type="InterPro" id="IPR044860">
    <property type="entry name" value="Methusela_ecto_dom_1"/>
</dbReference>
<evidence type="ECO:0000256" key="5">
    <source>
        <dbReference type="ARBA" id="ARBA00022729"/>
    </source>
</evidence>
<comment type="subcellular location">
    <subcellularLocation>
        <location evidence="1">Cell membrane</location>
        <topology evidence="1">Multi-pass membrane protein</topology>
    </subcellularLocation>
</comment>
<feature type="transmembrane region" description="Helical" evidence="13">
    <location>
        <begin position="244"/>
        <end position="267"/>
    </location>
</feature>